<proteinExistence type="inferred from homology"/>
<organism evidence="4 5">
    <name type="scientific">Streptococcus moroccensis</name>
    <dbReference type="NCBI Taxonomy" id="1451356"/>
    <lineage>
        <taxon>Bacteria</taxon>
        <taxon>Bacillati</taxon>
        <taxon>Bacillota</taxon>
        <taxon>Bacilli</taxon>
        <taxon>Lactobacillales</taxon>
        <taxon>Streptococcaceae</taxon>
        <taxon>Streptococcus</taxon>
    </lineage>
</organism>
<comment type="similarity">
    <text evidence="1">Belongs to the glycosyl hydrolase 3 family.</text>
</comment>
<evidence type="ECO:0000256" key="2">
    <source>
        <dbReference type="ARBA" id="ARBA00022801"/>
    </source>
</evidence>
<dbReference type="SMART" id="SM01217">
    <property type="entry name" value="Fn3_like"/>
    <property type="match status" value="1"/>
</dbReference>
<dbReference type="InterPro" id="IPR050288">
    <property type="entry name" value="Cellulose_deg_GH3"/>
</dbReference>
<dbReference type="InterPro" id="IPR002772">
    <property type="entry name" value="Glyco_hydro_3_C"/>
</dbReference>
<evidence type="ECO:0000313" key="5">
    <source>
        <dbReference type="Proteomes" id="UP001223079"/>
    </source>
</evidence>
<dbReference type="Pfam" id="PF14310">
    <property type="entry name" value="Fn3-like"/>
    <property type="match status" value="1"/>
</dbReference>
<dbReference type="Proteomes" id="UP001223079">
    <property type="component" value="Unassembled WGS sequence"/>
</dbReference>
<dbReference type="Gene3D" id="2.60.40.10">
    <property type="entry name" value="Immunoglobulins"/>
    <property type="match status" value="1"/>
</dbReference>
<reference evidence="4 5" key="1">
    <citation type="submission" date="2023-07" db="EMBL/GenBank/DDBJ databases">
        <title>Genomic Encyclopedia of Type Strains, Phase IV (KMG-IV): sequencing the most valuable type-strain genomes for metagenomic binning, comparative biology and taxonomic classification.</title>
        <authorList>
            <person name="Goeker M."/>
        </authorList>
    </citation>
    <scope>NUCLEOTIDE SEQUENCE [LARGE SCALE GENOMIC DNA]</scope>
    <source>
        <strain evidence="4 5">DSM 105143</strain>
    </source>
</reference>
<dbReference type="EMBL" id="JAUSTM010000019">
    <property type="protein sequence ID" value="MDQ0223191.1"/>
    <property type="molecule type" value="Genomic_DNA"/>
</dbReference>
<accession>A0ABT9YUD6</accession>
<dbReference type="PANTHER" id="PTHR42715">
    <property type="entry name" value="BETA-GLUCOSIDASE"/>
    <property type="match status" value="1"/>
</dbReference>
<dbReference type="SUPFAM" id="SSF52279">
    <property type="entry name" value="Beta-D-glucan exohydrolase, C-terminal domain"/>
    <property type="match status" value="1"/>
</dbReference>
<gene>
    <name evidence="4" type="ORF">J2S23_001766</name>
</gene>
<name>A0ABT9YUD6_9STRE</name>
<sequence length="359" mass="40233">MAKASDVAVIFAGLPESYESEGYDRHHIDLPANQNALIESVAAANPKTVVVLHNGSVVAMPWANQVTGILEMYLAGQAVGEATVNLLYGKVNPSGRLAETFPYQLEDNPSHLNFPGDGDKVHYKEGLFVGYRYYDKKKMPVQYPFGYGLSYTTFSYQDFKVSHKTCLDTDQVEVSVRVTNTGNRAGKEVVQLYVNRQVDSSLRPVRELKGFEKIALEPGESKEVRFTLNKRSFAEYNTLLRDWYVPSGDYVIEIGKDSRNIVLSHNITVMSTQTLPLIIHRNTTLGDLMENPKTRAWTQDLKRKIDAFFHPDGVDQDDAVSDDMGDSIFKNMPLRGVTPFVGMTSNELDAVIKELNEHV</sequence>
<keyword evidence="2" id="KW-0378">Hydrolase</keyword>
<evidence type="ECO:0000256" key="1">
    <source>
        <dbReference type="ARBA" id="ARBA00005336"/>
    </source>
</evidence>
<evidence type="ECO:0000259" key="3">
    <source>
        <dbReference type="SMART" id="SM01217"/>
    </source>
</evidence>
<dbReference type="InterPro" id="IPR036962">
    <property type="entry name" value="Glyco_hydro_3_N_sf"/>
</dbReference>
<evidence type="ECO:0000313" key="4">
    <source>
        <dbReference type="EMBL" id="MDQ0223191.1"/>
    </source>
</evidence>
<dbReference type="InterPro" id="IPR026891">
    <property type="entry name" value="Fn3-like"/>
</dbReference>
<protein>
    <recommendedName>
        <fullName evidence="3">Fibronectin type III-like domain-containing protein</fullName>
    </recommendedName>
</protein>
<keyword evidence="5" id="KW-1185">Reference proteome</keyword>
<dbReference type="PANTHER" id="PTHR42715:SF10">
    <property type="entry name" value="BETA-GLUCOSIDASE"/>
    <property type="match status" value="1"/>
</dbReference>
<dbReference type="InterPro" id="IPR036881">
    <property type="entry name" value="Glyco_hydro_3_C_sf"/>
</dbReference>
<feature type="domain" description="Fibronectin type III-like" evidence="3">
    <location>
        <begin position="188"/>
        <end position="258"/>
    </location>
</feature>
<dbReference type="Pfam" id="PF01915">
    <property type="entry name" value="Glyco_hydro_3_C"/>
    <property type="match status" value="1"/>
</dbReference>
<dbReference type="Gene3D" id="3.40.50.1700">
    <property type="entry name" value="Glycoside hydrolase family 3 C-terminal domain"/>
    <property type="match status" value="1"/>
</dbReference>
<comment type="caution">
    <text evidence="4">The sequence shown here is derived from an EMBL/GenBank/DDBJ whole genome shotgun (WGS) entry which is preliminary data.</text>
</comment>
<dbReference type="Gene3D" id="3.20.20.300">
    <property type="entry name" value="Glycoside hydrolase, family 3, N-terminal domain"/>
    <property type="match status" value="1"/>
</dbReference>
<dbReference type="InterPro" id="IPR013783">
    <property type="entry name" value="Ig-like_fold"/>
</dbReference>